<evidence type="ECO:0000313" key="4">
    <source>
        <dbReference type="Proteomes" id="UP001164746"/>
    </source>
</evidence>
<dbReference type="Proteomes" id="UP001164746">
    <property type="component" value="Chromosome 12"/>
</dbReference>
<sequence>MVLDTKYKITVYTGDKPGAGTDGNVYIILFGENGKTSLSLKPHVSEGWTGYASAMIMEGSAVAGFWI</sequence>
<keyword evidence="4" id="KW-1185">Reference proteome</keyword>
<dbReference type="InterPro" id="IPR036392">
    <property type="entry name" value="PLAT/LH2_dom_sf"/>
</dbReference>
<dbReference type="Pfam" id="PF01477">
    <property type="entry name" value="PLAT"/>
    <property type="match status" value="1"/>
</dbReference>
<proteinExistence type="predicted"/>
<dbReference type="PROSITE" id="PS50095">
    <property type="entry name" value="PLAT"/>
    <property type="match status" value="1"/>
</dbReference>
<name>A0ABY7FFF2_MYAAR</name>
<comment type="caution">
    <text evidence="1">Lacks conserved residue(s) required for the propagation of feature annotation.</text>
</comment>
<dbReference type="EMBL" id="CP111023">
    <property type="protein sequence ID" value="WAR20923.1"/>
    <property type="molecule type" value="Genomic_DNA"/>
</dbReference>
<dbReference type="SUPFAM" id="SSF49723">
    <property type="entry name" value="Lipase/lipooxygenase domain (PLAT/LH2 domain)"/>
    <property type="match status" value="1"/>
</dbReference>
<evidence type="ECO:0000256" key="1">
    <source>
        <dbReference type="PROSITE-ProRule" id="PRU00152"/>
    </source>
</evidence>
<accession>A0ABY7FFF2</accession>
<feature type="non-terminal residue" evidence="3">
    <location>
        <position position="1"/>
    </location>
</feature>
<evidence type="ECO:0000259" key="2">
    <source>
        <dbReference type="PROSITE" id="PS50095"/>
    </source>
</evidence>
<feature type="domain" description="PLAT" evidence="2">
    <location>
        <begin position="5"/>
        <end position="67"/>
    </location>
</feature>
<dbReference type="InterPro" id="IPR001024">
    <property type="entry name" value="PLAT/LH2_dom"/>
</dbReference>
<gene>
    <name evidence="3" type="ORF">MAR_014897</name>
</gene>
<dbReference type="Gene3D" id="2.40.180.10">
    <property type="entry name" value="Catalase core domain"/>
    <property type="match status" value="1"/>
</dbReference>
<reference evidence="3" key="1">
    <citation type="submission" date="2022-11" db="EMBL/GenBank/DDBJ databases">
        <title>Centuries of genome instability and evolution in soft-shell clam transmissible cancer (bioRxiv).</title>
        <authorList>
            <person name="Hart S.F.M."/>
            <person name="Yonemitsu M.A."/>
            <person name="Giersch R.M."/>
            <person name="Beal B.F."/>
            <person name="Arriagada G."/>
            <person name="Davis B.W."/>
            <person name="Ostrander E.A."/>
            <person name="Goff S.P."/>
            <person name="Metzger M.J."/>
        </authorList>
    </citation>
    <scope>NUCLEOTIDE SEQUENCE</scope>
    <source>
        <strain evidence="3">MELC-2E11</strain>
        <tissue evidence="3">Siphon/mantle</tissue>
    </source>
</reference>
<organism evidence="3 4">
    <name type="scientific">Mya arenaria</name>
    <name type="common">Soft-shell clam</name>
    <dbReference type="NCBI Taxonomy" id="6604"/>
    <lineage>
        <taxon>Eukaryota</taxon>
        <taxon>Metazoa</taxon>
        <taxon>Spiralia</taxon>
        <taxon>Lophotrochozoa</taxon>
        <taxon>Mollusca</taxon>
        <taxon>Bivalvia</taxon>
        <taxon>Autobranchia</taxon>
        <taxon>Heteroconchia</taxon>
        <taxon>Euheterodonta</taxon>
        <taxon>Imparidentia</taxon>
        <taxon>Neoheterodontei</taxon>
        <taxon>Myida</taxon>
        <taxon>Myoidea</taxon>
        <taxon>Myidae</taxon>
        <taxon>Mya</taxon>
    </lineage>
</organism>
<protein>
    <recommendedName>
        <fullName evidence="2">PLAT domain-containing protein</fullName>
    </recommendedName>
</protein>
<evidence type="ECO:0000313" key="3">
    <source>
        <dbReference type="EMBL" id="WAR20923.1"/>
    </source>
</evidence>